<evidence type="ECO:0000256" key="6">
    <source>
        <dbReference type="SAM" id="SignalP"/>
    </source>
</evidence>
<evidence type="ECO:0000313" key="9">
    <source>
        <dbReference type="Proteomes" id="UP000652761"/>
    </source>
</evidence>
<dbReference type="InterPro" id="IPR045265">
    <property type="entry name" value="AIR12_DOMON"/>
</dbReference>
<protein>
    <recommendedName>
        <fullName evidence="7">DOMON domain-containing protein</fullName>
    </recommendedName>
</protein>
<evidence type="ECO:0000313" key="8">
    <source>
        <dbReference type="EMBL" id="MQL69624.1"/>
    </source>
</evidence>
<dbReference type="OrthoDB" id="19261at2759"/>
<dbReference type="GO" id="GO:0016020">
    <property type="term" value="C:membrane"/>
    <property type="evidence" value="ECO:0007669"/>
    <property type="project" value="UniProtKB-SubCell"/>
</dbReference>
<dbReference type="Pfam" id="PF04526">
    <property type="entry name" value="DUF568"/>
    <property type="match status" value="1"/>
</dbReference>
<keyword evidence="9" id="KW-1185">Reference proteome</keyword>
<evidence type="ECO:0000256" key="1">
    <source>
        <dbReference type="ARBA" id="ARBA00004370"/>
    </source>
</evidence>
<comment type="caution">
    <text evidence="8">The sequence shown here is derived from an EMBL/GenBank/DDBJ whole genome shotgun (WGS) entry which is preliminary data.</text>
</comment>
<keyword evidence="5" id="KW-0812">Transmembrane</keyword>
<dbReference type="AlphaFoldDB" id="A0A843TJA5"/>
<dbReference type="PANTHER" id="PTHR23130">
    <property type="entry name" value="CYTOCHROME B561 AND DOMON DOMAIN-CONTAINING PROTEIN"/>
    <property type="match status" value="1"/>
</dbReference>
<evidence type="ECO:0000256" key="5">
    <source>
        <dbReference type="SAM" id="Phobius"/>
    </source>
</evidence>
<evidence type="ECO:0000256" key="2">
    <source>
        <dbReference type="ARBA" id="ARBA00022448"/>
    </source>
</evidence>
<accession>A0A843TJA5</accession>
<feature type="signal peptide" evidence="6">
    <location>
        <begin position="1"/>
        <end position="23"/>
    </location>
</feature>
<keyword evidence="4 5" id="KW-0472">Membrane</keyword>
<evidence type="ECO:0000256" key="3">
    <source>
        <dbReference type="ARBA" id="ARBA00022729"/>
    </source>
</evidence>
<dbReference type="InterPro" id="IPR005018">
    <property type="entry name" value="DOMON_domain"/>
</dbReference>
<evidence type="ECO:0000259" key="7">
    <source>
        <dbReference type="PROSITE" id="PS50836"/>
    </source>
</evidence>
<feature type="domain" description="DOMON" evidence="7">
    <location>
        <begin position="51"/>
        <end position="171"/>
    </location>
</feature>
<comment type="subcellular location">
    <subcellularLocation>
        <location evidence="1">Membrane</location>
    </subcellularLocation>
</comment>
<gene>
    <name evidence="8" type="ORF">Taro_001949</name>
</gene>
<dbReference type="CDD" id="cd09629">
    <property type="entry name" value="DOMON_CIL1_like"/>
    <property type="match status" value="1"/>
</dbReference>
<keyword evidence="3 6" id="KW-0732">Signal</keyword>
<feature type="chain" id="PRO_5032753477" description="DOMON domain-containing protein" evidence="6">
    <location>
        <begin position="24"/>
        <end position="239"/>
    </location>
</feature>
<dbReference type="EMBL" id="NMUH01000043">
    <property type="protein sequence ID" value="MQL69624.1"/>
    <property type="molecule type" value="Genomic_DNA"/>
</dbReference>
<dbReference type="PROSITE" id="PS50836">
    <property type="entry name" value="DOMON"/>
    <property type="match status" value="1"/>
</dbReference>
<feature type="transmembrane region" description="Helical" evidence="5">
    <location>
        <begin position="218"/>
        <end position="237"/>
    </location>
</feature>
<dbReference type="PANTHER" id="PTHR23130:SF167">
    <property type="entry name" value="CYTOCHROME B561 AND DOMON DOMAIN-CONTAINING PROTEIN"/>
    <property type="match status" value="1"/>
</dbReference>
<sequence>MAAAAPAMARALLGLCLVAASLALSSSAQSCASLTFSRSGDFALCSSLQRLGSTLHWTYHPSNGTVDIAFRAPQRSTGWVAWGINPQGPRMAGTQALVAFVNSSSGLVVPYTSPVSAAPAPLQQADISIRTTNRQGEFSGGVFTIYATLTLTNNQIRVSHSWQSSTTFSGGLPADHPSTGDHILSTGTLDFLSGEPTSRGSPAPPGGSPAPSIATLPLARLYVCACTCMFGWMLMYVGM</sequence>
<dbReference type="Proteomes" id="UP000652761">
    <property type="component" value="Unassembled WGS sequence"/>
</dbReference>
<proteinExistence type="predicted"/>
<organism evidence="8 9">
    <name type="scientific">Colocasia esculenta</name>
    <name type="common">Wild taro</name>
    <name type="synonym">Arum esculentum</name>
    <dbReference type="NCBI Taxonomy" id="4460"/>
    <lineage>
        <taxon>Eukaryota</taxon>
        <taxon>Viridiplantae</taxon>
        <taxon>Streptophyta</taxon>
        <taxon>Embryophyta</taxon>
        <taxon>Tracheophyta</taxon>
        <taxon>Spermatophyta</taxon>
        <taxon>Magnoliopsida</taxon>
        <taxon>Liliopsida</taxon>
        <taxon>Araceae</taxon>
        <taxon>Aroideae</taxon>
        <taxon>Colocasieae</taxon>
        <taxon>Colocasia</taxon>
    </lineage>
</organism>
<keyword evidence="5" id="KW-1133">Transmembrane helix</keyword>
<evidence type="ECO:0000256" key="4">
    <source>
        <dbReference type="ARBA" id="ARBA00023136"/>
    </source>
</evidence>
<keyword evidence="2" id="KW-0813">Transport</keyword>
<reference evidence="8" key="1">
    <citation type="submission" date="2017-07" db="EMBL/GenBank/DDBJ databases">
        <title>Taro Niue Genome Assembly and Annotation.</title>
        <authorList>
            <person name="Atibalentja N."/>
            <person name="Keating K."/>
            <person name="Fields C.J."/>
        </authorList>
    </citation>
    <scope>NUCLEOTIDE SEQUENCE</scope>
    <source>
        <strain evidence="8">Niue_2</strain>
        <tissue evidence="8">Leaf</tissue>
    </source>
</reference>
<name>A0A843TJA5_COLES</name>